<evidence type="ECO:0000256" key="7">
    <source>
        <dbReference type="ARBA" id="ARBA00024348"/>
    </source>
</evidence>
<feature type="transmembrane region" description="Helical" evidence="9">
    <location>
        <begin position="586"/>
        <end position="606"/>
    </location>
</feature>
<feature type="transmembrane region" description="Helical" evidence="9">
    <location>
        <begin position="343"/>
        <end position="361"/>
    </location>
</feature>
<comment type="caution">
    <text evidence="11">The sequence shown here is derived from an EMBL/GenBank/DDBJ whole genome shotgun (WGS) entry which is preliminary data.</text>
</comment>
<evidence type="ECO:0000256" key="2">
    <source>
        <dbReference type="ARBA" id="ARBA00022475"/>
    </source>
</evidence>
<evidence type="ECO:0000256" key="3">
    <source>
        <dbReference type="ARBA" id="ARBA00022692"/>
    </source>
</evidence>
<feature type="transmembrane region" description="Helical" evidence="9">
    <location>
        <begin position="254"/>
        <end position="273"/>
    </location>
</feature>
<evidence type="ECO:0000256" key="5">
    <source>
        <dbReference type="ARBA" id="ARBA00023136"/>
    </source>
</evidence>
<feature type="domain" description="Major facilitator superfamily (MFS) profile" evidence="10">
    <location>
        <begin position="216"/>
        <end position="642"/>
    </location>
</feature>
<dbReference type="AlphaFoldDB" id="A0A6G0TMH6"/>
<evidence type="ECO:0000259" key="10">
    <source>
        <dbReference type="PROSITE" id="PS50850"/>
    </source>
</evidence>
<keyword evidence="3 9" id="KW-0812">Transmembrane</keyword>
<dbReference type="GO" id="GO:0051119">
    <property type="term" value="F:sugar transmembrane transporter activity"/>
    <property type="evidence" value="ECO:0007669"/>
    <property type="project" value="InterPro"/>
</dbReference>
<sequence length="670" mass="73164">MQHANALGNAAAGCKHVLQSITASTSLYDVADIRSAATYPESAPLPPPPSSSLRSAYCDQCQFPTSGTRDAVLRILCIQYYFVAFINPILIESSKWYITLIIYTEIITKIYYLILYLYQLNRKLYLFEGAISIGLDLSKMAFENLHPEVGALSSSTYLFVKWFLGIVSTFIPSLEPVKNPLLALSPPPPKNDTTAAGGSALPAIRQEGKKFRQYATALSATVGPFAVGTVLAWMSPAMPMLLSPTSKIKVTPNQGSWVGSLIAIGAIFGSIPAGKCADMFGRKPVILCLTIPFITSWAIIYFATDVWMLYVARLIAGSCLGGITATVPMYIGEIAESSIRGELCSYVQLNVTLGILYVYAIGPFVNYYSLAIMCGILPLIWFILVLLVIPESPMYLLKRGRKEDAEKALVWLRGKDYDIASEMETLQVHIEESKKHTGKFKDMISSRATIRAAITVLGLLNFLSCSGINVLIFYAQSIFETSNCSVSPKLCSVIIGVLQVIFTFASSQLVDRAGRRVLLLISDSVMAICLGTLAYYFWLQEHGVDVSSFNLIPLISLGVYISTFALGFGPIPGVMIGELFSPEFKGLAIGIVCVLASLIEFCVVKTYQTLLNYCDHGITFAIFAGFCVLGTTFVWFLVPETKNKSLQEIQDELSGKKKPKVGQSQNATGS</sequence>
<keyword evidence="12" id="KW-1185">Reference proteome</keyword>
<comment type="subcellular location">
    <subcellularLocation>
        <location evidence="1">Cell membrane</location>
        <topology evidence="1">Multi-pass membrane protein</topology>
    </subcellularLocation>
</comment>
<proteinExistence type="inferred from homology"/>
<keyword evidence="2" id="KW-1003">Cell membrane</keyword>
<dbReference type="PRINTS" id="PR00171">
    <property type="entry name" value="SUGRTRNSPORT"/>
</dbReference>
<dbReference type="InterPro" id="IPR003663">
    <property type="entry name" value="Sugar/inositol_transpt"/>
</dbReference>
<dbReference type="InterPro" id="IPR020846">
    <property type="entry name" value="MFS_dom"/>
</dbReference>
<dbReference type="PANTHER" id="PTHR48021:SF1">
    <property type="entry name" value="GH07001P-RELATED"/>
    <property type="match status" value="1"/>
</dbReference>
<feature type="transmembrane region" description="Helical" evidence="9">
    <location>
        <begin position="517"/>
        <end position="539"/>
    </location>
</feature>
<feature type="transmembrane region" description="Helical" evidence="9">
    <location>
        <begin position="310"/>
        <end position="331"/>
    </location>
</feature>
<keyword evidence="6" id="KW-0325">Glycoprotein</keyword>
<evidence type="ECO:0000256" key="9">
    <source>
        <dbReference type="SAM" id="Phobius"/>
    </source>
</evidence>
<feature type="transmembrane region" description="Helical" evidence="9">
    <location>
        <begin position="486"/>
        <end position="505"/>
    </location>
</feature>
<dbReference type="PANTHER" id="PTHR48021">
    <property type="match status" value="1"/>
</dbReference>
<dbReference type="InterPro" id="IPR036259">
    <property type="entry name" value="MFS_trans_sf"/>
</dbReference>
<dbReference type="SUPFAM" id="SSF103473">
    <property type="entry name" value="MFS general substrate transporter"/>
    <property type="match status" value="1"/>
</dbReference>
<dbReference type="Proteomes" id="UP000475862">
    <property type="component" value="Unassembled WGS sequence"/>
</dbReference>
<feature type="transmembrane region" description="Helical" evidence="9">
    <location>
        <begin position="551"/>
        <end position="574"/>
    </location>
</feature>
<organism evidence="11 12">
    <name type="scientific">Aphis glycines</name>
    <name type="common">Soybean aphid</name>
    <dbReference type="NCBI Taxonomy" id="307491"/>
    <lineage>
        <taxon>Eukaryota</taxon>
        <taxon>Metazoa</taxon>
        <taxon>Ecdysozoa</taxon>
        <taxon>Arthropoda</taxon>
        <taxon>Hexapoda</taxon>
        <taxon>Insecta</taxon>
        <taxon>Pterygota</taxon>
        <taxon>Neoptera</taxon>
        <taxon>Paraneoptera</taxon>
        <taxon>Hemiptera</taxon>
        <taxon>Sternorrhyncha</taxon>
        <taxon>Aphidomorpha</taxon>
        <taxon>Aphidoidea</taxon>
        <taxon>Aphididae</taxon>
        <taxon>Aphidini</taxon>
        <taxon>Aphis</taxon>
        <taxon>Aphis</taxon>
    </lineage>
</organism>
<dbReference type="NCBIfam" id="TIGR00879">
    <property type="entry name" value="SP"/>
    <property type="match status" value="1"/>
</dbReference>
<reference evidence="11 12" key="1">
    <citation type="submission" date="2019-08" db="EMBL/GenBank/DDBJ databases">
        <title>The genome of the soybean aphid Biotype 1, its phylome, world population structure and adaptation to the North American continent.</title>
        <authorList>
            <person name="Giordano R."/>
            <person name="Donthu R.K."/>
            <person name="Hernandez A.G."/>
            <person name="Wright C.L."/>
            <person name="Zimin A.V."/>
        </authorList>
    </citation>
    <scope>NUCLEOTIDE SEQUENCE [LARGE SCALE GENOMIC DNA]</scope>
    <source>
        <tissue evidence="11">Whole aphids</tissue>
    </source>
</reference>
<dbReference type="Gene3D" id="1.20.1250.20">
    <property type="entry name" value="MFS general substrate transporter like domains"/>
    <property type="match status" value="1"/>
</dbReference>
<dbReference type="FunFam" id="1.20.1250.20:FF:000055">
    <property type="entry name" value="Facilitated trehalose transporter Tret1-2 homolog"/>
    <property type="match status" value="1"/>
</dbReference>
<dbReference type="InterPro" id="IPR050549">
    <property type="entry name" value="MFS_Trehalose_Transporter"/>
</dbReference>
<name>A0A6G0TMH6_APHGL</name>
<feature type="transmembrane region" description="Helical" evidence="9">
    <location>
        <begin position="367"/>
        <end position="389"/>
    </location>
</feature>
<accession>A0A6G0TMH6</accession>
<evidence type="ECO:0000256" key="8">
    <source>
        <dbReference type="SAM" id="MobiDB-lite"/>
    </source>
</evidence>
<keyword evidence="4 9" id="KW-1133">Transmembrane helix</keyword>
<keyword evidence="5 9" id="KW-0472">Membrane</keyword>
<dbReference type="PROSITE" id="PS00216">
    <property type="entry name" value="SUGAR_TRANSPORT_1"/>
    <property type="match status" value="2"/>
</dbReference>
<dbReference type="OrthoDB" id="6612291at2759"/>
<dbReference type="CDD" id="cd17358">
    <property type="entry name" value="MFS_GLUT6_8_Class3_like"/>
    <property type="match status" value="1"/>
</dbReference>
<dbReference type="InterPro" id="IPR005829">
    <property type="entry name" value="Sugar_transporter_CS"/>
</dbReference>
<evidence type="ECO:0000256" key="4">
    <source>
        <dbReference type="ARBA" id="ARBA00022989"/>
    </source>
</evidence>
<feature type="transmembrane region" description="Helical" evidence="9">
    <location>
        <begin position="71"/>
        <end position="90"/>
    </location>
</feature>
<dbReference type="InterPro" id="IPR044775">
    <property type="entry name" value="MFS_ERD6/Tret1-like"/>
</dbReference>
<feature type="region of interest" description="Disordered" evidence="8">
    <location>
        <begin position="651"/>
        <end position="670"/>
    </location>
</feature>
<protein>
    <recommendedName>
        <fullName evidence="10">Major facilitator superfamily (MFS) profile domain-containing protein</fullName>
    </recommendedName>
</protein>
<evidence type="ECO:0000256" key="6">
    <source>
        <dbReference type="ARBA" id="ARBA00023180"/>
    </source>
</evidence>
<dbReference type="Pfam" id="PF00083">
    <property type="entry name" value="Sugar_tr"/>
    <property type="match status" value="1"/>
</dbReference>
<dbReference type="PROSITE" id="PS50850">
    <property type="entry name" value="MFS"/>
    <property type="match status" value="1"/>
</dbReference>
<feature type="transmembrane region" description="Helical" evidence="9">
    <location>
        <begin position="449"/>
        <end position="474"/>
    </location>
</feature>
<comment type="similarity">
    <text evidence="7">Belongs to the major facilitator superfamily. Sugar transporter (TC 2.A.1.1) family. Trehalose transporter subfamily.</text>
</comment>
<feature type="transmembrane region" description="Helical" evidence="9">
    <location>
        <begin position="618"/>
        <end position="638"/>
    </location>
</feature>
<gene>
    <name evidence="11" type="ORF">AGLY_008366</name>
</gene>
<evidence type="ECO:0000313" key="11">
    <source>
        <dbReference type="EMBL" id="KAE9535074.1"/>
    </source>
</evidence>
<feature type="transmembrane region" description="Helical" evidence="9">
    <location>
        <begin position="214"/>
        <end position="234"/>
    </location>
</feature>
<evidence type="ECO:0000313" key="12">
    <source>
        <dbReference type="Proteomes" id="UP000475862"/>
    </source>
</evidence>
<feature type="transmembrane region" description="Helical" evidence="9">
    <location>
        <begin position="96"/>
        <end position="118"/>
    </location>
</feature>
<dbReference type="EMBL" id="VYZN01000027">
    <property type="protein sequence ID" value="KAE9535074.1"/>
    <property type="molecule type" value="Genomic_DNA"/>
</dbReference>
<evidence type="ECO:0000256" key="1">
    <source>
        <dbReference type="ARBA" id="ARBA00004651"/>
    </source>
</evidence>
<dbReference type="GO" id="GO:0005886">
    <property type="term" value="C:plasma membrane"/>
    <property type="evidence" value="ECO:0007669"/>
    <property type="project" value="UniProtKB-SubCell"/>
</dbReference>
<dbReference type="InterPro" id="IPR005828">
    <property type="entry name" value="MFS_sugar_transport-like"/>
</dbReference>
<feature type="transmembrane region" description="Helical" evidence="9">
    <location>
        <begin position="285"/>
        <end position="304"/>
    </location>
</feature>